<evidence type="ECO:0000256" key="3">
    <source>
        <dbReference type="ARBA" id="ARBA00023186"/>
    </source>
</evidence>
<evidence type="ECO:0000259" key="8">
    <source>
        <dbReference type="Pfam" id="PF07683"/>
    </source>
</evidence>
<dbReference type="InterPro" id="IPR027417">
    <property type="entry name" value="P-loop_NTPase"/>
</dbReference>
<proteinExistence type="inferred from homology"/>
<dbReference type="Proteomes" id="UP000786693">
    <property type="component" value="Unassembled WGS sequence"/>
</dbReference>
<evidence type="ECO:0000256" key="1">
    <source>
        <dbReference type="ARBA" id="ARBA00022741"/>
    </source>
</evidence>
<evidence type="ECO:0000256" key="5">
    <source>
        <dbReference type="ARBA" id="ARBA00045658"/>
    </source>
</evidence>
<dbReference type="Pfam" id="PF02492">
    <property type="entry name" value="cobW"/>
    <property type="match status" value="1"/>
</dbReference>
<reference evidence="9 10" key="1">
    <citation type="submission" date="2021-05" db="EMBL/GenBank/DDBJ databases">
        <title>Bacteria Genome sequencing.</title>
        <authorList>
            <person name="Takabe Y."/>
            <person name="Nakajima Y."/>
            <person name="Suzuki S."/>
            <person name="Shiozaki T."/>
        </authorList>
    </citation>
    <scope>NUCLEOTIDE SEQUENCE [LARGE SCALE GENOMIC DNA]</scope>
    <source>
        <strain evidence="9 10">AI_62</strain>
    </source>
</reference>
<evidence type="ECO:0000256" key="6">
    <source>
        <dbReference type="ARBA" id="ARBA00049117"/>
    </source>
</evidence>
<feature type="domain" description="CobW C-terminal" evidence="8">
    <location>
        <begin position="219"/>
        <end position="305"/>
    </location>
</feature>
<comment type="function">
    <text evidence="5">Zinc chaperone that directly transfers zinc cofactor to target proteins, thereby activating them. Zinc is transferred from the CXCC motif in the GTPase domain to the zinc binding site in target proteins in a process requiring GTP hydrolysis.</text>
</comment>
<name>A0ABQ4NQ46_9RHOB</name>
<keyword evidence="3" id="KW-0143">Chaperone</keyword>
<dbReference type="InterPro" id="IPR003495">
    <property type="entry name" value="CobW/HypB/UreG_nucleotide-bd"/>
</dbReference>
<comment type="catalytic activity">
    <reaction evidence="6">
        <text>GTP + H2O = GDP + phosphate + H(+)</text>
        <dbReference type="Rhea" id="RHEA:19669"/>
        <dbReference type="ChEBI" id="CHEBI:15377"/>
        <dbReference type="ChEBI" id="CHEBI:15378"/>
        <dbReference type="ChEBI" id="CHEBI:37565"/>
        <dbReference type="ChEBI" id="CHEBI:43474"/>
        <dbReference type="ChEBI" id="CHEBI:58189"/>
    </reaction>
    <physiologicalReaction direction="left-to-right" evidence="6">
        <dbReference type="Rhea" id="RHEA:19670"/>
    </physiologicalReaction>
</comment>
<gene>
    <name evidence="9" type="ORF">JANAI62_31570</name>
</gene>
<dbReference type="Gene3D" id="3.40.50.300">
    <property type="entry name" value="P-loop containing nucleotide triphosphate hydrolases"/>
    <property type="match status" value="1"/>
</dbReference>
<evidence type="ECO:0000256" key="2">
    <source>
        <dbReference type="ARBA" id="ARBA00022801"/>
    </source>
</evidence>
<dbReference type="SUPFAM" id="SSF52540">
    <property type="entry name" value="P-loop containing nucleoside triphosphate hydrolases"/>
    <property type="match status" value="1"/>
</dbReference>
<dbReference type="Gene3D" id="3.30.1220.10">
    <property type="entry name" value="CobW-like, C-terminal domain"/>
    <property type="match status" value="1"/>
</dbReference>
<sequence>MAPRSVPTLTVGGFLGAGKTTLVNGLLRQADGRRVVVFVNDFGAINIDHDLIETVEADRIALSNGCVCCSLNDDLIRSMVAFCDGDRPDLFVIEASGVADPRSLSSTLEALEAARHAHLRARLYVLDAAQVGGLGYADTEDLVDQAAASDLIVVNKSDLVSGNRLGAIEQLLDRSAPTVTRAVTSRARVSWKDVMGVGAQMRCSGRHQMHGHGDHGAFASTAFRGFPPLSEDRLAALVTLLKRTCLRAKGVLTVEGEGRSSTLLQLVGPYVEMTPVPPEASQLAQLVVIGWSKTLPTAEVSDLLQAEPWA</sequence>
<dbReference type="CDD" id="cd03112">
    <property type="entry name" value="CobW-like"/>
    <property type="match status" value="1"/>
</dbReference>
<dbReference type="SUPFAM" id="SSF90002">
    <property type="entry name" value="Hypothetical protein YjiA, C-terminal domain"/>
    <property type="match status" value="1"/>
</dbReference>
<dbReference type="PANTHER" id="PTHR13748">
    <property type="entry name" value="COBW-RELATED"/>
    <property type="match status" value="1"/>
</dbReference>
<dbReference type="InterPro" id="IPR011629">
    <property type="entry name" value="CobW-like_C"/>
</dbReference>
<feature type="domain" description="CobW/HypB/UreG nucleotide-binding" evidence="7">
    <location>
        <begin position="8"/>
        <end position="174"/>
    </location>
</feature>
<dbReference type="PANTHER" id="PTHR13748:SF62">
    <property type="entry name" value="COBW DOMAIN-CONTAINING PROTEIN"/>
    <property type="match status" value="1"/>
</dbReference>
<keyword evidence="1" id="KW-0547">Nucleotide-binding</keyword>
<keyword evidence="2" id="KW-0378">Hydrolase</keyword>
<organism evidence="9 10">
    <name type="scientific">Jannaschia pagri</name>
    <dbReference type="NCBI Taxonomy" id="2829797"/>
    <lineage>
        <taxon>Bacteria</taxon>
        <taxon>Pseudomonadati</taxon>
        <taxon>Pseudomonadota</taxon>
        <taxon>Alphaproteobacteria</taxon>
        <taxon>Rhodobacterales</taxon>
        <taxon>Roseobacteraceae</taxon>
        <taxon>Jannaschia</taxon>
    </lineage>
</organism>
<dbReference type="InterPro" id="IPR036627">
    <property type="entry name" value="CobW-likC_sf"/>
</dbReference>
<protein>
    <submittedName>
        <fullName evidence="9">Cobalamin biosynthesis protein CobW</fullName>
    </submittedName>
</protein>
<evidence type="ECO:0000256" key="4">
    <source>
        <dbReference type="ARBA" id="ARBA00034320"/>
    </source>
</evidence>
<dbReference type="EMBL" id="BPFH01000006">
    <property type="protein sequence ID" value="GIT96534.1"/>
    <property type="molecule type" value="Genomic_DNA"/>
</dbReference>
<dbReference type="InterPro" id="IPR051316">
    <property type="entry name" value="Zinc-reg_GTPase_activator"/>
</dbReference>
<dbReference type="Pfam" id="PF07683">
    <property type="entry name" value="CobW_C"/>
    <property type="match status" value="1"/>
</dbReference>
<accession>A0ABQ4NQ46</accession>
<evidence type="ECO:0000313" key="9">
    <source>
        <dbReference type="EMBL" id="GIT96534.1"/>
    </source>
</evidence>
<evidence type="ECO:0000259" key="7">
    <source>
        <dbReference type="Pfam" id="PF02492"/>
    </source>
</evidence>
<evidence type="ECO:0000313" key="10">
    <source>
        <dbReference type="Proteomes" id="UP000786693"/>
    </source>
</evidence>
<comment type="caution">
    <text evidence="9">The sequence shown here is derived from an EMBL/GenBank/DDBJ whole genome shotgun (WGS) entry which is preliminary data.</text>
</comment>
<comment type="similarity">
    <text evidence="4">Belongs to the SIMIBI class G3E GTPase family. ZNG1 subfamily.</text>
</comment>
<keyword evidence="10" id="KW-1185">Reference proteome</keyword>